<comment type="caution">
    <text evidence="1">The sequence shown here is derived from an EMBL/GenBank/DDBJ whole genome shotgun (WGS) entry which is preliminary data.</text>
</comment>
<dbReference type="RefSeq" id="WP_179753052.1">
    <property type="nucleotide sequence ID" value="NZ_JACCBU010000001.1"/>
</dbReference>
<dbReference type="Proteomes" id="UP000569914">
    <property type="component" value="Unassembled WGS sequence"/>
</dbReference>
<organism evidence="1 2">
    <name type="scientific">Microlunatus parietis</name>
    <dbReference type="NCBI Taxonomy" id="682979"/>
    <lineage>
        <taxon>Bacteria</taxon>
        <taxon>Bacillati</taxon>
        <taxon>Actinomycetota</taxon>
        <taxon>Actinomycetes</taxon>
        <taxon>Propionibacteriales</taxon>
        <taxon>Propionibacteriaceae</taxon>
        <taxon>Microlunatus</taxon>
    </lineage>
</organism>
<protein>
    <recommendedName>
        <fullName evidence="3">MinD-like ATPase involved in chromosome partitioning or flagellar assembly</fullName>
    </recommendedName>
</protein>
<gene>
    <name evidence="1" type="ORF">BKA15_003653</name>
</gene>
<dbReference type="InterPro" id="IPR027417">
    <property type="entry name" value="P-loop_NTPase"/>
</dbReference>
<reference evidence="1 2" key="1">
    <citation type="submission" date="2020-07" db="EMBL/GenBank/DDBJ databases">
        <title>Sequencing the genomes of 1000 actinobacteria strains.</title>
        <authorList>
            <person name="Klenk H.-P."/>
        </authorList>
    </citation>
    <scope>NUCLEOTIDE SEQUENCE [LARGE SCALE GENOMIC DNA]</scope>
    <source>
        <strain evidence="1 2">DSM 22083</strain>
    </source>
</reference>
<evidence type="ECO:0000313" key="1">
    <source>
        <dbReference type="EMBL" id="NYE72324.1"/>
    </source>
</evidence>
<dbReference type="AlphaFoldDB" id="A0A7Y9I8K5"/>
<dbReference type="Gene3D" id="3.40.50.300">
    <property type="entry name" value="P-loop containing nucleotide triphosphate hydrolases"/>
    <property type="match status" value="1"/>
</dbReference>
<accession>A0A7Y9I8K5</accession>
<keyword evidence="2" id="KW-1185">Reference proteome</keyword>
<dbReference type="EMBL" id="JACCBU010000001">
    <property type="protein sequence ID" value="NYE72324.1"/>
    <property type="molecule type" value="Genomic_DNA"/>
</dbReference>
<proteinExistence type="predicted"/>
<dbReference type="SUPFAM" id="SSF52540">
    <property type="entry name" value="P-loop containing nucleoside triphosphate hydrolases"/>
    <property type="match status" value="1"/>
</dbReference>
<name>A0A7Y9I8K5_9ACTN</name>
<evidence type="ECO:0008006" key="3">
    <source>
        <dbReference type="Google" id="ProtNLM"/>
    </source>
</evidence>
<evidence type="ECO:0000313" key="2">
    <source>
        <dbReference type="Proteomes" id="UP000569914"/>
    </source>
</evidence>
<sequence>MAILALTAAGGSPGATTTAVGVALCWPRSVVLVDADPGAHQAVLAGFLAGQDPGGRGLVRVAEAHRDQRPLREVIIDQAIQLAEDAGSRRLFLPGFAKPGNARLFAGVWPELLEAMRRLDEFGIDVILDLGRSTGEGLPPPVVDAAELVGIVLRSSLRSVMSTRVMLAAIEDRGVPVGGAAGLGLIVVGEGRPYAGGEIAAALGRPVLARLALDPVAAAHLSDGAPRPRKFERSALTRSLHTTAQAFRDRCAEATELVGR</sequence>